<dbReference type="GO" id="GO:0008324">
    <property type="term" value="F:monoatomic cation transmembrane transporter activity"/>
    <property type="evidence" value="ECO:0007669"/>
    <property type="project" value="InterPro"/>
</dbReference>
<keyword evidence="7 9" id="KW-0472">Membrane</keyword>
<protein>
    <submittedName>
        <fullName evidence="11">Magnesium transporter MgtE</fullName>
    </submittedName>
</protein>
<dbReference type="Gene3D" id="1.10.357.20">
    <property type="entry name" value="SLC41 divalent cation transporters, integral membrane domain"/>
    <property type="match status" value="1"/>
</dbReference>
<keyword evidence="6 9" id="KW-1133">Transmembrane helix</keyword>
<organism evidence="11 12">
    <name type="scientific">Paludisphaera borealis</name>
    <dbReference type="NCBI Taxonomy" id="1387353"/>
    <lineage>
        <taxon>Bacteria</taxon>
        <taxon>Pseudomonadati</taxon>
        <taxon>Planctomycetota</taxon>
        <taxon>Planctomycetia</taxon>
        <taxon>Isosphaerales</taxon>
        <taxon>Isosphaeraceae</taxon>
        <taxon>Paludisphaera</taxon>
    </lineage>
</organism>
<dbReference type="InterPro" id="IPR006667">
    <property type="entry name" value="SLC41_membr_dom"/>
</dbReference>
<dbReference type="PANTHER" id="PTHR41394:SF5">
    <property type="entry name" value="SLC41A_MGTE INTEGRAL MEMBRANE DOMAIN-CONTAINING PROTEIN"/>
    <property type="match status" value="1"/>
</dbReference>
<feature type="transmembrane region" description="Helical" evidence="9">
    <location>
        <begin position="196"/>
        <end position="222"/>
    </location>
</feature>
<evidence type="ECO:0000313" key="12">
    <source>
        <dbReference type="Proteomes" id="UP000186309"/>
    </source>
</evidence>
<reference evidence="12" key="1">
    <citation type="submission" date="2016-12" db="EMBL/GenBank/DDBJ databases">
        <title>Comparative genomics of four Isosphaeraceae planctomycetes: a common pool of plasmids and glycoside hydrolase genes.</title>
        <authorList>
            <person name="Ivanova A."/>
        </authorList>
    </citation>
    <scope>NUCLEOTIDE SEQUENCE [LARGE SCALE GENOMIC DNA]</scope>
    <source>
        <strain evidence="12">PX4</strain>
    </source>
</reference>
<keyword evidence="4 9" id="KW-0812">Transmembrane</keyword>
<dbReference type="SUPFAM" id="SSF54631">
    <property type="entry name" value="CBS-domain pair"/>
    <property type="match status" value="1"/>
</dbReference>
<gene>
    <name evidence="11" type="primary">mgtE</name>
    <name evidence="11" type="ORF">BSF38_03643</name>
</gene>
<dbReference type="InterPro" id="IPR036739">
    <property type="entry name" value="SLC41_membr_dom_sf"/>
</dbReference>
<dbReference type="GO" id="GO:0016020">
    <property type="term" value="C:membrane"/>
    <property type="evidence" value="ECO:0007669"/>
    <property type="project" value="UniProtKB-SubCell"/>
</dbReference>
<feature type="transmembrane region" description="Helical" evidence="9">
    <location>
        <begin position="243"/>
        <end position="264"/>
    </location>
</feature>
<feature type="transmembrane region" description="Helical" evidence="9">
    <location>
        <begin position="270"/>
        <end position="299"/>
    </location>
</feature>
<evidence type="ECO:0000259" key="10">
    <source>
        <dbReference type="PROSITE" id="PS51371"/>
    </source>
</evidence>
<dbReference type="RefSeq" id="WP_076347941.1">
    <property type="nucleotide sequence ID" value="NZ_CP019082.1"/>
</dbReference>
<dbReference type="PROSITE" id="PS51371">
    <property type="entry name" value="CBS"/>
    <property type="match status" value="2"/>
</dbReference>
<keyword evidence="12" id="KW-1185">Reference proteome</keyword>
<evidence type="ECO:0000313" key="11">
    <source>
        <dbReference type="EMBL" id="APW62111.1"/>
    </source>
</evidence>
<evidence type="ECO:0000256" key="7">
    <source>
        <dbReference type="ARBA" id="ARBA00023136"/>
    </source>
</evidence>
<evidence type="ECO:0000256" key="1">
    <source>
        <dbReference type="ARBA" id="ARBA00004141"/>
    </source>
</evidence>
<dbReference type="InterPro" id="IPR046342">
    <property type="entry name" value="CBS_dom_sf"/>
</dbReference>
<feature type="transmembrane region" description="Helical" evidence="9">
    <location>
        <begin position="311"/>
        <end position="331"/>
    </location>
</feature>
<evidence type="ECO:0000256" key="8">
    <source>
        <dbReference type="PROSITE-ProRule" id="PRU00703"/>
    </source>
</evidence>
<proteinExistence type="inferred from homology"/>
<dbReference type="InterPro" id="IPR000644">
    <property type="entry name" value="CBS_dom"/>
</dbReference>
<sequence length="332" mass="36952">MPASVKHRLPRLDDAVERHLRTDVTPLKVDQTIGQALEQIRSRQQGGRIIYFYVVDDDGRLQGVVPTRLLLLSPLDQKLADVMIRKVMTLPRTATVMDACEIFVFHKFLALPVVDEQKRLLGVVDIELYTDEITDLAQRTSYEDLFQLIGVRALRSHGATPLKAFGQRFPWLICNIVGGILAAFLTGAFQETLDHLVVLALFIPVVLTLAEAVGIQSVSLALQTLHEPNVGWRQILGTLRRELWTGLLLGFATGPIVGLVAWIWKQQPNIAWTILLSISLTMTASAMIGMALPLILHLFKRDPRVAAGPVALVFADLTTLFLYFGLSTLFLM</sequence>
<feature type="domain" description="CBS" evidence="10">
    <location>
        <begin position="20"/>
        <end position="82"/>
    </location>
</feature>
<dbReference type="CDD" id="cd04606">
    <property type="entry name" value="CBS_pair_Mg_transporter"/>
    <property type="match status" value="1"/>
</dbReference>
<dbReference type="SUPFAM" id="SSF161093">
    <property type="entry name" value="MgtE membrane domain-like"/>
    <property type="match status" value="1"/>
</dbReference>
<dbReference type="Pfam" id="PF00571">
    <property type="entry name" value="CBS"/>
    <property type="match status" value="2"/>
</dbReference>
<dbReference type="Proteomes" id="UP000186309">
    <property type="component" value="Chromosome"/>
</dbReference>
<keyword evidence="8" id="KW-0129">CBS domain</keyword>
<dbReference type="SMART" id="SM00116">
    <property type="entry name" value="CBS"/>
    <property type="match status" value="2"/>
</dbReference>
<dbReference type="KEGG" id="pbor:BSF38_03643"/>
<keyword evidence="5" id="KW-0460">Magnesium</keyword>
<evidence type="ECO:0000256" key="2">
    <source>
        <dbReference type="ARBA" id="ARBA00009749"/>
    </source>
</evidence>
<comment type="similarity">
    <text evidence="2">Belongs to the SLC41A transporter family.</text>
</comment>
<evidence type="ECO:0000256" key="3">
    <source>
        <dbReference type="ARBA" id="ARBA00022448"/>
    </source>
</evidence>
<dbReference type="PANTHER" id="PTHR41394">
    <property type="entry name" value="MAGNESIUM TRANSPORTER MGTE"/>
    <property type="match status" value="1"/>
</dbReference>
<evidence type="ECO:0000256" key="4">
    <source>
        <dbReference type="ARBA" id="ARBA00022692"/>
    </source>
</evidence>
<dbReference type="EMBL" id="CP019082">
    <property type="protein sequence ID" value="APW62111.1"/>
    <property type="molecule type" value="Genomic_DNA"/>
</dbReference>
<feature type="transmembrane region" description="Helical" evidence="9">
    <location>
        <begin position="169"/>
        <end position="190"/>
    </location>
</feature>
<dbReference type="AlphaFoldDB" id="A0A1U7CT60"/>
<dbReference type="Pfam" id="PF01769">
    <property type="entry name" value="MgtE"/>
    <property type="match status" value="1"/>
</dbReference>
<dbReference type="Gene3D" id="3.10.580.10">
    <property type="entry name" value="CBS-domain"/>
    <property type="match status" value="1"/>
</dbReference>
<feature type="domain" description="CBS" evidence="10">
    <location>
        <begin position="83"/>
        <end position="141"/>
    </location>
</feature>
<keyword evidence="3" id="KW-0813">Transport</keyword>
<evidence type="ECO:0000256" key="6">
    <source>
        <dbReference type="ARBA" id="ARBA00022989"/>
    </source>
</evidence>
<comment type="subcellular location">
    <subcellularLocation>
        <location evidence="1">Membrane</location>
        <topology evidence="1">Multi-pass membrane protein</topology>
    </subcellularLocation>
</comment>
<accession>A0A1U7CT60</accession>
<name>A0A1U7CT60_9BACT</name>
<dbReference type="OrthoDB" id="9790355at2"/>
<evidence type="ECO:0000256" key="5">
    <source>
        <dbReference type="ARBA" id="ARBA00022842"/>
    </source>
</evidence>
<evidence type="ECO:0000256" key="9">
    <source>
        <dbReference type="SAM" id="Phobius"/>
    </source>
</evidence>